<gene>
    <name evidence="3" type="ORF">ACFPQ6_14820</name>
</gene>
<accession>A0ABW1DLJ2</accession>
<evidence type="ECO:0000256" key="1">
    <source>
        <dbReference type="SAM" id="MobiDB-lite"/>
    </source>
</evidence>
<evidence type="ECO:0000313" key="3">
    <source>
        <dbReference type="EMBL" id="MFC5849577.1"/>
    </source>
</evidence>
<keyword evidence="2" id="KW-1133">Transmembrane helix</keyword>
<evidence type="ECO:0000313" key="4">
    <source>
        <dbReference type="Proteomes" id="UP001595979"/>
    </source>
</evidence>
<keyword evidence="2" id="KW-0472">Membrane</keyword>
<dbReference type="EMBL" id="JBHSOH010000029">
    <property type="protein sequence ID" value="MFC5849577.1"/>
    <property type="molecule type" value="Genomic_DNA"/>
</dbReference>
<dbReference type="Proteomes" id="UP001595979">
    <property type="component" value="Unassembled WGS sequence"/>
</dbReference>
<dbReference type="RefSeq" id="WP_380050842.1">
    <property type="nucleotide sequence ID" value="NZ_JBHSOH010000029.1"/>
</dbReference>
<feature type="transmembrane region" description="Helical" evidence="2">
    <location>
        <begin position="48"/>
        <end position="65"/>
    </location>
</feature>
<keyword evidence="4" id="KW-1185">Reference proteome</keyword>
<keyword evidence="2" id="KW-0812">Transmembrane</keyword>
<organism evidence="3 4">
    <name type="scientific">Deinococcus petrolearius</name>
    <dbReference type="NCBI Taxonomy" id="1751295"/>
    <lineage>
        <taxon>Bacteria</taxon>
        <taxon>Thermotogati</taxon>
        <taxon>Deinococcota</taxon>
        <taxon>Deinococci</taxon>
        <taxon>Deinococcales</taxon>
        <taxon>Deinococcaceae</taxon>
        <taxon>Deinococcus</taxon>
    </lineage>
</organism>
<protein>
    <submittedName>
        <fullName evidence="3">Uncharacterized protein</fullName>
    </submittedName>
</protein>
<feature type="region of interest" description="Disordered" evidence="1">
    <location>
        <begin position="1"/>
        <end position="33"/>
    </location>
</feature>
<reference evidence="4" key="1">
    <citation type="journal article" date="2019" name="Int. J. Syst. Evol. Microbiol.">
        <title>The Global Catalogue of Microorganisms (GCM) 10K type strain sequencing project: providing services to taxonomists for standard genome sequencing and annotation.</title>
        <authorList>
            <consortium name="The Broad Institute Genomics Platform"/>
            <consortium name="The Broad Institute Genome Sequencing Center for Infectious Disease"/>
            <person name="Wu L."/>
            <person name="Ma J."/>
        </authorList>
    </citation>
    <scope>NUCLEOTIDE SEQUENCE [LARGE SCALE GENOMIC DNA]</scope>
    <source>
        <strain evidence="4">CGMCC 1.15053</strain>
    </source>
</reference>
<feature type="compositionally biased region" description="Polar residues" evidence="1">
    <location>
        <begin position="1"/>
        <end position="11"/>
    </location>
</feature>
<comment type="caution">
    <text evidence="3">The sequence shown here is derived from an EMBL/GenBank/DDBJ whole genome shotgun (WGS) entry which is preliminary data.</text>
</comment>
<sequence>MTTSLPQNDPQSPAATPTPTERTTLVPKGREDRASAQKGLIEAIMQPYTLVSLVLIGGGLAISFIDPKGLVLLLVAGVIVLGLRLGYTTRQGVREGNDLQRRTITLLQQQNALLARQVPRDDEVRR</sequence>
<name>A0ABW1DLJ2_9DEIO</name>
<evidence type="ECO:0000256" key="2">
    <source>
        <dbReference type="SAM" id="Phobius"/>
    </source>
</evidence>
<feature type="transmembrane region" description="Helical" evidence="2">
    <location>
        <begin position="71"/>
        <end position="87"/>
    </location>
</feature>
<proteinExistence type="predicted"/>